<proteinExistence type="predicted"/>
<evidence type="ECO:0000313" key="4">
    <source>
        <dbReference type="Proteomes" id="UP001431783"/>
    </source>
</evidence>
<keyword evidence="1" id="KW-0479">Metal-binding</keyword>
<dbReference type="GO" id="GO:0008270">
    <property type="term" value="F:zinc ion binding"/>
    <property type="evidence" value="ECO:0007669"/>
    <property type="project" value="UniProtKB-KW"/>
</dbReference>
<dbReference type="EMBL" id="JARQZJ010000037">
    <property type="protein sequence ID" value="KAK9876543.1"/>
    <property type="molecule type" value="Genomic_DNA"/>
</dbReference>
<sequence>MYFLEVYKDNPGMSEYVHRKGYNMMINEYLVALESCTQKNLYFYKGKVKSENTKALLYFISIAFKLDGQIVQSKCGCIAAKERKGVCKHIACVCYAILKFKEYSVWQMKKTPIKNKHKSHKLENINIHSSSKIAENFTFEIDKYYTTKQERNMCFDPRPDNTSSSQQWNDHVRNSVINYCCSENIQLPICDVFRAASMHGIYNDHDYHK</sequence>
<organism evidence="3 4">
    <name type="scientific">Henosepilachna vigintioctopunctata</name>
    <dbReference type="NCBI Taxonomy" id="420089"/>
    <lineage>
        <taxon>Eukaryota</taxon>
        <taxon>Metazoa</taxon>
        <taxon>Ecdysozoa</taxon>
        <taxon>Arthropoda</taxon>
        <taxon>Hexapoda</taxon>
        <taxon>Insecta</taxon>
        <taxon>Pterygota</taxon>
        <taxon>Neoptera</taxon>
        <taxon>Endopterygota</taxon>
        <taxon>Coleoptera</taxon>
        <taxon>Polyphaga</taxon>
        <taxon>Cucujiformia</taxon>
        <taxon>Coccinelloidea</taxon>
        <taxon>Coccinellidae</taxon>
        <taxon>Epilachninae</taxon>
        <taxon>Epilachnini</taxon>
        <taxon>Henosepilachna</taxon>
    </lineage>
</organism>
<dbReference type="AlphaFoldDB" id="A0AAW1U7G7"/>
<dbReference type="InterPro" id="IPR007527">
    <property type="entry name" value="Znf_SWIM"/>
</dbReference>
<keyword evidence="1" id="KW-0863">Zinc-finger</keyword>
<reference evidence="3 4" key="1">
    <citation type="submission" date="2023-03" db="EMBL/GenBank/DDBJ databases">
        <title>Genome insight into feeding habits of ladybird beetles.</title>
        <authorList>
            <person name="Li H.-S."/>
            <person name="Huang Y.-H."/>
            <person name="Pang H."/>
        </authorList>
    </citation>
    <scope>NUCLEOTIDE SEQUENCE [LARGE SCALE GENOMIC DNA]</scope>
    <source>
        <strain evidence="3">SYSU_2023b</strain>
        <tissue evidence="3">Whole body</tissue>
    </source>
</reference>
<dbReference type="Proteomes" id="UP001431783">
    <property type="component" value="Unassembled WGS sequence"/>
</dbReference>
<protein>
    <recommendedName>
        <fullName evidence="2">SWIM-type domain-containing protein</fullName>
    </recommendedName>
</protein>
<accession>A0AAW1U7G7</accession>
<keyword evidence="4" id="KW-1185">Reference proteome</keyword>
<evidence type="ECO:0000313" key="3">
    <source>
        <dbReference type="EMBL" id="KAK9876543.1"/>
    </source>
</evidence>
<evidence type="ECO:0000259" key="2">
    <source>
        <dbReference type="PROSITE" id="PS50966"/>
    </source>
</evidence>
<feature type="domain" description="SWIM-type" evidence="2">
    <location>
        <begin position="60"/>
        <end position="98"/>
    </location>
</feature>
<dbReference type="PROSITE" id="PS50966">
    <property type="entry name" value="ZF_SWIM"/>
    <property type="match status" value="1"/>
</dbReference>
<comment type="caution">
    <text evidence="3">The sequence shown here is derived from an EMBL/GenBank/DDBJ whole genome shotgun (WGS) entry which is preliminary data.</text>
</comment>
<gene>
    <name evidence="3" type="ORF">WA026_013917</name>
</gene>
<evidence type="ECO:0000256" key="1">
    <source>
        <dbReference type="PROSITE-ProRule" id="PRU00325"/>
    </source>
</evidence>
<name>A0AAW1U7G7_9CUCU</name>
<keyword evidence="1" id="KW-0862">Zinc</keyword>